<accession>A0AAU9FZ70</accession>
<dbReference type="PANTHER" id="PTHR11610:SF149">
    <property type="entry name" value="FI01450P-RELATED"/>
    <property type="match status" value="1"/>
</dbReference>
<dbReference type="AlphaFoldDB" id="A0AAU9FZ70"/>
<evidence type="ECO:0000256" key="7">
    <source>
        <dbReference type="SAM" id="SignalP"/>
    </source>
</evidence>
<evidence type="ECO:0000256" key="4">
    <source>
        <dbReference type="ARBA" id="ARBA00022729"/>
    </source>
</evidence>
<evidence type="ECO:0000256" key="1">
    <source>
        <dbReference type="ARBA" id="ARBA00004613"/>
    </source>
</evidence>
<name>A0AAU9FZ70_DROMD</name>
<keyword evidence="10" id="KW-1185">Reference proteome</keyword>
<dbReference type="InterPro" id="IPR000734">
    <property type="entry name" value="TAG_lipase"/>
</dbReference>
<dbReference type="GO" id="GO:0017171">
    <property type="term" value="F:serine hydrolase activity"/>
    <property type="evidence" value="ECO:0007669"/>
    <property type="project" value="TreeGrafter"/>
</dbReference>
<evidence type="ECO:0000313" key="10">
    <source>
        <dbReference type="Proteomes" id="UP001500889"/>
    </source>
</evidence>
<gene>
    <name evidence="9" type="ORF">DMAD_00910</name>
</gene>
<dbReference type="GO" id="GO:0016298">
    <property type="term" value="F:lipase activity"/>
    <property type="evidence" value="ECO:0007669"/>
    <property type="project" value="InterPro"/>
</dbReference>
<dbReference type="GO" id="GO:0005615">
    <property type="term" value="C:extracellular space"/>
    <property type="evidence" value="ECO:0007669"/>
    <property type="project" value="TreeGrafter"/>
</dbReference>
<dbReference type="Proteomes" id="UP001500889">
    <property type="component" value="Chromosome A"/>
</dbReference>
<dbReference type="SUPFAM" id="SSF53474">
    <property type="entry name" value="alpha/beta-Hydrolases"/>
    <property type="match status" value="1"/>
</dbReference>
<dbReference type="GO" id="GO:0016042">
    <property type="term" value="P:lipid catabolic process"/>
    <property type="evidence" value="ECO:0007669"/>
    <property type="project" value="TreeGrafter"/>
</dbReference>
<keyword evidence="4 7" id="KW-0732">Signal</keyword>
<keyword evidence="3" id="KW-0964">Secreted</keyword>
<comment type="subcellular location">
    <subcellularLocation>
        <location evidence="1">Secreted</location>
    </subcellularLocation>
</comment>
<dbReference type="InterPro" id="IPR029058">
    <property type="entry name" value="AB_hydrolase_fold"/>
</dbReference>
<dbReference type="Pfam" id="PF00151">
    <property type="entry name" value="Lipase"/>
    <property type="match status" value="1"/>
</dbReference>
<dbReference type="InterPro" id="IPR013818">
    <property type="entry name" value="Lipase"/>
</dbReference>
<dbReference type="EMBL" id="AP029266">
    <property type="protein sequence ID" value="BFG01069.1"/>
    <property type="molecule type" value="Genomic_DNA"/>
</dbReference>
<feature type="region of interest" description="Disordered" evidence="6">
    <location>
        <begin position="162"/>
        <end position="197"/>
    </location>
</feature>
<evidence type="ECO:0000256" key="3">
    <source>
        <dbReference type="ARBA" id="ARBA00022525"/>
    </source>
</evidence>
<feature type="domain" description="Lipase" evidence="8">
    <location>
        <begin position="130"/>
        <end position="411"/>
    </location>
</feature>
<feature type="compositionally biased region" description="Polar residues" evidence="6">
    <location>
        <begin position="178"/>
        <end position="197"/>
    </location>
</feature>
<proteinExistence type="inferred from homology"/>
<feature type="chain" id="PRO_5043471078" evidence="7">
    <location>
        <begin position="19"/>
        <end position="430"/>
    </location>
</feature>
<organism evidence="9 10">
    <name type="scientific">Drosophila madeirensis</name>
    <name type="common">Fruit fly</name>
    <dbReference type="NCBI Taxonomy" id="30013"/>
    <lineage>
        <taxon>Eukaryota</taxon>
        <taxon>Metazoa</taxon>
        <taxon>Ecdysozoa</taxon>
        <taxon>Arthropoda</taxon>
        <taxon>Hexapoda</taxon>
        <taxon>Insecta</taxon>
        <taxon>Pterygota</taxon>
        <taxon>Neoptera</taxon>
        <taxon>Endopterygota</taxon>
        <taxon>Diptera</taxon>
        <taxon>Brachycera</taxon>
        <taxon>Muscomorpha</taxon>
        <taxon>Ephydroidea</taxon>
        <taxon>Drosophilidae</taxon>
        <taxon>Drosophila</taxon>
        <taxon>Sophophora</taxon>
    </lineage>
</organism>
<feature type="compositionally biased region" description="Low complexity" evidence="6">
    <location>
        <begin position="162"/>
        <end position="177"/>
    </location>
</feature>
<comment type="similarity">
    <text evidence="2 5">Belongs to the AB hydrolase superfamily. Lipase family.</text>
</comment>
<evidence type="ECO:0000313" key="9">
    <source>
        <dbReference type="EMBL" id="BFG01069.1"/>
    </source>
</evidence>
<evidence type="ECO:0000256" key="5">
    <source>
        <dbReference type="RuleBase" id="RU004262"/>
    </source>
</evidence>
<feature type="region of interest" description="Disordered" evidence="6">
    <location>
        <begin position="408"/>
        <end position="430"/>
    </location>
</feature>
<evidence type="ECO:0000256" key="6">
    <source>
        <dbReference type="SAM" id="MobiDB-lite"/>
    </source>
</evidence>
<reference evidence="9 10" key="1">
    <citation type="submission" date="2024-02" db="EMBL/GenBank/DDBJ databases">
        <title>A chromosome-level genome assembly of Drosophila madeirensis, a fruit fly species endemic to Madeira island.</title>
        <authorList>
            <person name="Tomihara K."/>
            <person name="Llopart A."/>
            <person name="Yamamoto D."/>
        </authorList>
    </citation>
    <scope>NUCLEOTIDE SEQUENCE [LARGE SCALE GENOMIC DNA]</scope>
    <source>
        <strain evidence="9 10">RF1</strain>
    </source>
</reference>
<evidence type="ECO:0000256" key="2">
    <source>
        <dbReference type="ARBA" id="ARBA00010701"/>
    </source>
</evidence>
<protein>
    <submittedName>
        <fullName evidence="9">Vitellogenin-3</fullName>
    </submittedName>
</protein>
<dbReference type="Gene3D" id="3.40.50.1820">
    <property type="entry name" value="alpha/beta hydrolase"/>
    <property type="match status" value="1"/>
</dbReference>
<sequence length="430" mass="47304">MSLRLCLLLACLCLAVNAKKDASSSTSMHELKPTQWLSAAELESVPSLNDITWERLENEPLHKGANLVEKIYHVSHIKHDLTPSFVPSPSNVPVWIIKSNGDRVEAKLSNYVEKAKAQTGFGEDEVTIVLTGLPQTSQTAKKAMRKLVQAYIQRYNLQQQQKNAQEQQQQQQQQGQQKSNDYDYTSTSSEEQSDQWKSAKTASGDLIIIDLGSTLTNFKRYAMLDVTATGAMIGQTLVQLTNKGVPQEIIHLIGQGIAAHVAGAAGNDFTAQTGHKLRRITGLDPAKLLSKRRNSLVGLSRGDADFVDAIHTSAYGMGTFFRCGDVDFYPNGPSAGVPGAKNVIEAVARATRYFAESVRPGNERNFPAVPANSLEQYKENDGFGKRAYMGLQSDFDLQGDYILEVNEKSPFGQRSPAHKQASYHGVHHQN</sequence>
<evidence type="ECO:0000259" key="8">
    <source>
        <dbReference type="Pfam" id="PF00151"/>
    </source>
</evidence>
<feature type="signal peptide" evidence="7">
    <location>
        <begin position="1"/>
        <end position="18"/>
    </location>
</feature>
<dbReference type="PANTHER" id="PTHR11610">
    <property type="entry name" value="LIPASE"/>
    <property type="match status" value="1"/>
</dbReference>